<name>A0A9W8IML7_9FUNG</name>
<feature type="region of interest" description="Disordered" evidence="1">
    <location>
        <begin position="1729"/>
        <end position="1753"/>
    </location>
</feature>
<dbReference type="InterPro" id="IPR046859">
    <property type="entry name" value="RGPA/RALGAPB_N"/>
</dbReference>
<feature type="region of interest" description="Disordered" evidence="1">
    <location>
        <begin position="1541"/>
        <end position="1564"/>
    </location>
</feature>
<protein>
    <recommendedName>
        <fullName evidence="2">Ral GTPase-activating protein subunit alpha/beta N-terminal domain-containing protein</fullName>
    </recommendedName>
</protein>
<feature type="compositionally biased region" description="Polar residues" evidence="1">
    <location>
        <begin position="1387"/>
        <end position="1401"/>
    </location>
</feature>
<gene>
    <name evidence="3" type="ORF">GGH94_002119</name>
</gene>
<evidence type="ECO:0000259" key="2">
    <source>
        <dbReference type="Pfam" id="PF20412"/>
    </source>
</evidence>
<proteinExistence type="predicted"/>
<reference evidence="3" key="1">
    <citation type="submission" date="2022-07" db="EMBL/GenBank/DDBJ databases">
        <title>Phylogenomic reconstructions and comparative analyses of Kickxellomycotina fungi.</title>
        <authorList>
            <person name="Reynolds N.K."/>
            <person name="Stajich J.E."/>
            <person name="Barry K."/>
            <person name="Grigoriev I.V."/>
            <person name="Crous P."/>
            <person name="Smith M.E."/>
        </authorList>
    </citation>
    <scope>NUCLEOTIDE SEQUENCE</scope>
    <source>
        <strain evidence="3">RSA 476</strain>
    </source>
</reference>
<sequence length="1753" mass="195746">MIDPDDNNTFGWVPEDRDDPDQCNVQYGFLISVPLCVKREMFRTMSSVLHDYAVSDMFHTPAQMQWAVSIIRFGLQLPLESIGMISDAFKQYSDVLFILNQLDFEGDETGVSESACHEVASTAALGLINRPGIIFNPRVFFEDELPTRRLAHRFSQSIAHTPESLLFPRPLNLDKPKQPGRSLSDTQHPEAYVPSAKDNSASASLVEPRVLIEESDDEILLSQETDIRKSVLEESGETESAFALAEGSKSVSSFQPAAEQSSSRPRNSSCVALSAPTLPARRSSYCASPLLALQHPPTASRIARAVKLWDKYVELLADVMQVYSTVIRGLKPTTTSKALVVVFKCLLQVVDMILSQGGSNPRLARWINKYRPLVGPEYWDKTWATIGDRLEPFAIKLAFDIWGRSVNMQHVAQKELVRNFEHWMHRDKVMEAWLRMVNQVALRVLRAYYPHDKNTSCDKLFVHFAGFSTLGTTSNEDAREMLQAYVSKPVKFKEISSRSYLMYANTLCSIINNALDIAKVISVAGVHYAQMPPTTNFALSDFGIPLYRMAMFDYMGSRDFMLAKRSVIALICRLFTMPENPKDPTNPSNRAQMLRVIYQAMSGDQQAQIMLPNVPQLIKNLPQARVFIPALIDLVRQVLPTCALRRSAFEALSTLISYVGYYHQIGRSDLIAETNPTRSVDVNERIMSSKNGVPPIYVRNAIKSIAEKIDKSPFKKSKQKDQIFVWYVRFIFRMLMCSVLTEKTVKNLHCITSLLVTHLHQYARYNPGFLVIFVELYVEQFLKSRDERISAVYINGLNLAATVTWQIVLTKEHHQQILALIVRALSSCDQDLRRYTHWSPYHQVFINSIRCLSSWTSVSVENSQMPPEYLAKLMALLVRCNKFLGSAIVSTQSQLTPKWGRKIQLSTSTDFEDPTFSPDKVAAATEEFASSTQFTPMGSKSSYITSYTLLGLFGNKPKLVSTSQKKESYQRVRALSESLYKALTTTVEVFSTIILRSMDSDQHFGSHAPSDILLTRMSLYQNIVPDNRTLLKACKPEVIDMLKDYVPVCINFYSCFRRAIYSKISFKRNYGGQWSDSASLLTARYPSGSKQWLVLPSMPLPDHFVARAKEANDKTPPHTESSTSSHWVRNSSGLQYCRSRQFSYNVPEAREQISSTGPLVDEQSELAIENIISNSFCRLHGNRDETEVPFAAAHPAHLTARGNLIDRAYLSDQHAIDAASLQVSESMLKELDILDSMDRPFSTQVGIVYLRSPDSLLTNRDVAKGPLKGVGPYFNQFLNQLSLSQVMPVERLKQHPDDPALMRYSFCVNNFQVCYSLAPNVSSLISGTKMGPKDNQGFYNLMRKRGVSILWFDSHPGNLNEELAWQFLNNTEDERSNIHDKALDVETPNSGSLYTTSSSAGSPLKSRNELGDYSALPSLSVKSTLVSGPADKPAQSSQCRVFGCKNEAKHSQSNHASPHRSKAREFFQKAMHITRRHAADHSDSTLSQYSSTESSIVDTVCDVTDDADIPERCRAHSPESSRSSGSPVPLLEALEAYVPSERPKKKWTESTTVPPTPNVTPVSTPARLPLSSEFSAQTADSALRATYDGGLGSGGDFGGDKLKEEPTKLNISVLIALAPLPSTGGRLIKVALSATGGPKEMNADFIQMTGPLMTHMVIESKNLAYLLSATVLDASANIASLNGDDFSVVYKRISMIKDIVETYCVKHESVDDVHKFIFPVGKHGLQNTLDIPYPGSRTSPRPDGQQKGSRTVG</sequence>
<dbReference type="SUPFAM" id="SSF48371">
    <property type="entry name" value="ARM repeat"/>
    <property type="match status" value="1"/>
</dbReference>
<dbReference type="InterPro" id="IPR016024">
    <property type="entry name" value="ARM-type_fold"/>
</dbReference>
<comment type="caution">
    <text evidence="3">The sequence shown here is derived from an EMBL/GenBank/DDBJ whole genome shotgun (WGS) entry which is preliminary data.</text>
</comment>
<accession>A0A9W8IML7</accession>
<dbReference type="EMBL" id="JANBUY010000056">
    <property type="protein sequence ID" value="KAJ2865602.1"/>
    <property type="molecule type" value="Genomic_DNA"/>
</dbReference>
<keyword evidence="4" id="KW-1185">Reference proteome</keyword>
<evidence type="ECO:0000256" key="1">
    <source>
        <dbReference type="SAM" id="MobiDB-lite"/>
    </source>
</evidence>
<dbReference type="Proteomes" id="UP001140074">
    <property type="component" value="Unassembled WGS sequence"/>
</dbReference>
<feature type="region of interest" description="Disordered" evidence="1">
    <location>
        <begin position="1382"/>
        <end position="1409"/>
    </location>
</feature>
<evidence type="ECO:0000313" key="3">
    <source>
        <dbReference type="EMBL" id="KAJ2865602.1"/>
    </source>
</evidence>
<feature type="region of interest" description="Disordered" evidence="1">
    <location>
        <begin position="167"/>
        <end position="200"/>
    </location>
</feature>
<feature type="domain" description="Ral GTPase-activating protein subunit alpha/beta N-terminal" evidence="2">
    <location>
        <begin position="309"/>
        <end position="449"/>
    </location>
</feature>
<evidence type="ECO:0000313" key="4">
    <source>
        <dbReference type="Proteomes" id="UP001140074"/>
    </source>
</evidence>
<dbReference type="Pfam" id="PF20412">
    <property type="entry name" value="RALGAPB_N"/>
    <property type="match status" value="1"/>
</dbReference>
<organism evidence="3 4">
    <name type="scientific">Coemansia aciculifera</name>
    <dbReference type="NCBI Taxonomy" id="417176"/>
    <lineage>
        <taxon>Eukaryota</taxon>
        <taxon>Fungi</taxon>
        <taxon>Fungi incertae sedis</taxon>
        <taxon>Zoopagomycota</taxon>
        <taxon>Kickxellomycotina</taxon>
        <taxon>Kickxellomycetes</taxon>
        <taxon>Kickxellales</taxon>
        <taxon>Kickxellaceae</taxon>
        <taxon>Coemansia</taxon>
    </lineage>
</organism>